<reference evidence="1" key="1">
    <citation type="submission" date="2018-11" db="EMBL/GenBank/DDBJ databases">
        <authorList>
            <consortium name="Pathogen Informatics"/>
        </authorList>
    </citation>
    <scope>NUCLEOTIDE SEQUENCE</scope>
</reference>
<proteinExistence type="predicted"/>
<dbReference type="EMBL" id="CAAALY010085364">
    <property type="protein sequence ID" value="VEL27171.1"/>
    <property type="molecule type" value="Genomic_DNA"/>
</dbReference>
<organism evidence="1 2">
    <name type="scientific">Protopolystoma xenopodis</name>
    <dbReference type="NCBI Taxonomy" id="117903"/>
    <lineage>
        <taxon>Eukaryota</taxon>
        <taxon>Metazoa</taxon>
        <taxon>Spiralia</taxon>
        <taxon>Lophotrochozoa</taxon>
        <taxon>Platyhelminthes</taxon>
        <taxon>Monogenea</taxon>
        <taxon>Polyopisthocotylea</taxon>
        <taxon>Polystomatidea</taxon>
        <taxon>Polystomatidae</taxon>
        <taxon>Protopolystoma</taxon>
    </lineage>
</organism>
<name>A0A448X3R8_9PLAT</name>
<gene>
    <name evidence="1" type="ORF">PXEA_LOCUS20611</name>
</gene>
<evidence type="ECO:0000313" key="1">
    <source>
        <dbReference type="EMBL" id="VEL27171.1"/>
    </source>
</evidence>
<comment type="caution">
    <text evidence="1">The sequence shown here is derived from an EMBL/GenBank/DDBJ whole genome shotgun (WGS) entry which is preliminary data.</text>
</comment>
<protein>
    <submittedName>
        <fullName evidence="1">Uncharacterized protein</fullName>
    </submittedName>
</protein>
<sequence length="53" mass="5873">MMARYKETSDSIWCYAPSLTSPLVDPITVSLNDRLTSPLVDPITVSLNGRSFL</sequence>
<keyword evidence="2" id="KW-1185">Reference proteome</keyword>
<dbReference type="Proteomes" id="UP000784294">
    <property type="component" value="Unassembled WGS sequence"/>
</dbReference>
<evidence type="ECO:0000313" key="2">
    <source>
        <dbReference type="Proteomes" id="UP000784294"/>
    </source>
</evidence>
<dbReference type="AlphaFoldDB" id="A0A448X3R8"/>
<accession>A0A448X3R8</accession>